<dbReference type="EMBL" id="PCSD01000081">
    <property type="protein sequence ID" value="PIP33630.1"/>
    <property type="molecule type" value="Genomic_DNA"/>
</dbReference>
<organism evidence="10 11">
    <name type="scientific">Candidatus Falkowbacteria bacterium CG23_combo_of_CG06-09_8_20_14_all_49_15</name>
    <dbReference type="NCBI Taxonomy" id="1974572"/>
    <lineage>
        <taxon>Bacteria</taxon>
        <taxon>Candidatus Falkowiibacteriota</taxon>
    </lineage>
</organism>
<comment type="similarity">
    <text evidence="2">Belongs to the GSP F family.</text>
</comment>
<comment type="subcellular location">
    <subcellularLocation>
        <location evidence="1">Cell inner membrane</location>
        <topology evidence="1">Multi-pass membrane protein</topology>
    </subcellularLocation>
</comment>
<evidence type="ECO:0000256" key="3">
    <source>
        <dbReference type="ARBA" id="ARBA00022475"/>
    </source>
</evidence>
<dbReference type="Pfam" id="PF00482">
    <property type="entry name" value="T2SSF"/>
    <property type="match status" value="2"/>
</dbReference>
<dbReference type="GO" id="GO:0005886">
    <property type="term" value="C:plasma membrane"/>
    <property type="evidence" value="ECO:0007669"/>
    <property type="project" value="UniProtKB-SubCell"/>
</dbReference>
<feature type="transmembrane region" description="Helical" evidence="8">
    <location>
        <begin position="252"/>
        <end position="272"/>
    </location>
</feature>
<proteinExistence type="inferred from homology"/>
<keyword evidence="7 8" id="KW-0472">Membrane</keyword>
<evidence type="ECO:0000313" key="10">
    <source>
        <dbReference type="EMBL" id="PIP33630.1"/>
    </source>
</evidence>
<evidence type="ECO:0000259" key="9">
    <source>
        <dbReference type="Pfam" id="PF00482"/>
    </source>
</evidence>
<keyword evidence="6 8" id="KW-1133">Transmembrane helix</keyword>
<dbReference type="InterPro" id="IPR042094">
    <property type="entry name" value="T2SS_GspF_sf"/>
</dbReference>
<evidence type="ECO:0000256" key="6">
    <source>
        <dbReference type="ARBA" id="ARBA00022989"/>
    </source>
</evidence>
<evidence type="ECO:0000256" key="8">
    <source>
        <dbReference type="SAM" id="Phobius"/>
    </source>
</evidence>
<evidence type="ECO:0000256" key="5">
    <source>
        <dbReference type="ARBA" id="ARBA00022692"/>
    </source>
</evidence>
<keyword evidence="5 8" id="KW-0812">Transmembrane</keyword>
<dbReference type="PANTHER" id="PTHR30012:SF0">
    <property type="entry name" value="TYPE II SECRETION SYSTEM PROTEIN F-RELATED"/>
    <property type="match status" value="1"/>
</dbReference>
<dbReference type="InterPro" id="IPR003004">
    <property type="entry name" value="GspF/PilC"/>
</dbReference>
<feature type="domain" description="Type II secretion system protein GspF" evidence="9">
    <location>
        <begin position="68"/>
        <end position="191"/>
    </location>
</feature>
<gene>
    <name evidence="10" type="ORF">COX22_03380</name>
</gene>
<protein>
    <recommendedName>
        <fullName evidence="9">Type II secretion system protein GspF domain-containing protein</fullName>
    </recommendedName>
</protein>
<name>A0A2G9ZM18_9BACT</name>
<evidence type="ECO:0000256" key="4">
    <source>
        <dbReference type="ARBA" id="ARBA00022519"/>
    </source>
</evidence>
<keyword evidence="4" id="KW-0997">Cell inner membrane</keyword>
<dbReference type="PRINTS" id="PR00812">
    <property type="entry name" value="BCTERIALGSPF"/>
</dbReference>
<evidence type="ECO:0000313" key="11">
    <source>
        <dbReference type="Proteomes" id="UP000230729"/>
    </source>
</evidence>
<dbReference type="PANTHER" id="PTHR30012">
    <property type="entry name" value="GENERAL SECRETION PATHWAY PROTEIN"/>
    <property type="match status" value="1"/>
</dbReference>
<sequence length="400" mass="43514">MALFTYQAEDHKGRQVTGLVEAGNESAALEILKEKNFQVYSLKKKSLFFNLGNLSIFRRVGRKDIVSFSRRFAVLVASNITIVQALKIIVAQTNNAHFRFELASVAQEVDGGVKLSDALARRPDIFSNFFTSVVRSGESSGSLSEVLNYLADEMEKDYDMMGKIQGAMIYPLFVIALMIGVGILMMTTVVPNLTSVMVETGMELPLSTRIVIGTSDFFQDYWIFLTLFLAAAGVGLSVALKTPGGRSRFDRLLLGLPVFGALVNKIAIVRFARSLNVLLTGGVPIAKALEITAEVVDNAVYRELISATIKEVEDGNPVSSAMNGSIMPPMVSQMIGIGEETGKLDLVLQSIIGFYEREVANTTKNLTVLIEPIVMVVLGLGVGVMVSAIILPMYQMASNF</sequence>
<feature type="transmembrane region" description="Helical" evidence="8">
    <location>
        <begin position="221"/>
        <end position="240"/>
    </location>
</feature>
<dbReference type="FunFam" id="1.20.81.30:FF:000001">
    <property type="entry name" value="Type II secretion system protein F"/>
    <property type="match status" value="2"/>
</dbReference>
<dbReference type="InterPro" id="IPR018076">
    <property type="entry name" value="T2SS_GspF_dom"/>
</dbReference>
<dbReference type="AlphaFoldDB" id="A0A2G9ZM18"/>
<accession>A0A2G9ZM18</accession>
<keyword evidence="3" id="KW-1003">Cell membrane</keyword>
<evidence type="ECO:0000256" key="1">
    <source>
        <dbReference type="ARBA" id="ARBA00004429"/>
    </source>
</evidence>
<feature type="transmembrane region" description="Helical" evidence="8">
    <location>
        <begin position="169"/>
        <end position="190"/>
    </location>
</feature>
<feature type="domain" description="Type II secretion system protein GspF" evidence="9">
    <location>
        <begin position="271"/>
        <end position="392"/>
    </location>
</feature>
<reference evidence="10 11" key="1">
    <citation type="submission" date="2017-09" db="EMBL/GenBank/DDBJ databases">
        <title>Depth-based differentiation of microbial function through sediment-hosted aquifers and enrichment of novel symbionts in the deep terrestrial subsurface.</title>
        <authorList>
            <person name="Probst A.J."/>
            <person name="Ladd B."/>
            <person name="Jarett J.K."/>
            <person name="Geller-Mcgrath D.E."/>
            <person name="Sieber C.M."/>
            <person name="Emerson J.B."/>
            <person name="Anantharaman K."/>
            <person name="Thomas B.C."/>
            <person name="Malmstrom R."/>
            <person name="Stieglmeier M."/>
            <person name="Klingl A."/>
            <person name="Woyke T."/>
            <person name="Ryan C.M."/>
            <person name="Banfield J.F."/>
        </authorList>
    </citation>
    <scope>NUCLEOTIDE SEQUENCE [LARGE SCALE GENOMIC DNA]</scope>
    <source>
        <strain evidence="10">CG23_combo_of_CG06-09_8_20_14_all_49_15</strain>
    </source>
</reference>
<feature type="transmembrane region" description="Helical" evidence="8">
    <location>
        <begin position="373"/>
        <end position="394"/>
    </location>
</feature>
<comment type="caution">
    <text evidence="10">The sequence shown here is derived from an EMBL/GenBank/DDBJ whole genome shotgun (WGS) entry which is preliminary data.</text>
</comment>
<dbReference type="Proteomes" id="UP000230729">
    <property type="component" value="Unassembled WGS sequence"/>
</dbReference>
<evidence type="ECO:0000256" key="2">
    <source>
        <dbReference type="ARBA" id="ARBA00005745"/>
    </source>
</evidence>
<dbReference type="Gene3D" id="1.20.81.30">
    <property type="entry name" value="Type II secretion system (T2SS), domain F"/>
    <property type="match status" value="2"/>
</dbReference>
<dbReference type="GO" id="GO:0015628">
    <property type="term" value="P:protein secretion by the type II secretion system"/>
    <property type="evidence" value="ECO:0007669"/>
    <property type="project" value="TreeGrafter"/>
</dbReference>
<evidence type="ECO:0000256" key="7">
    <source>
        <dbReference type="ARBA" id="ARBA00023136"/>
    </source>
</evidence>